<feature type="region of interest" description="Disordered" evidence="1">
    <location>
        <begin position="103"/>
        <end position="138"/>
    </location>
</feature>
<protein>
    <recommendedName>
        <fullName evidence="5">DUF2992 domain-containing protein</fullName>
    </recommendedName>
</protein>
<sequence length="138" mass="16742">MELTIYFDGQYWSGLVEYQDAEGRLRVHRHVFGSKPKDQDVERFICERLPEIMETDWHSEIKGEEKERTTINPKRMQRLLQKQKNKPLLSTKAQLAIAEQREALKQERKHTTRNQKQEKKQDIFEKKRQKRLEKRKGH</sequence>
<keyword evidence="4" id="KW-1185">Reference proteome</keyword>
<evidence type="ECO:0000313" key="4">
    <source>
        <dbReference type="Proteomes" id="UP000195141"/>
    </source>
</evidence>
<name>A0A242K2K5_9ENTE</name>
<reference evidence="2" key="1">
    <citation type="submission" date="2017-05" db="EMBL/GenBank/DDBJ databases">
        <title>The Genome Sequence of Enterococcus sp. 9E7_DIV0242.</title>
        <authorList>
            <consortium name="The Broad Institute Genomics Platform"/>
            <consortium name="The Broad Institute Genomic Center for Infectious Diseases"/>
            <person name="Earl A."/>
            <person name="Manson A."/>
            <person name="Schwartman J."/>
            <person name="Gilmore M."/>
            <person name="Abouelleil A."/>
            <person name="Cao P."/>
            <person name="Chapman S."/>
            <person name="Cusick C."/>
            <person name="Shea T."/>
            <person name="Young S."/>
            <person name="Neafsey D."/>
            <person name="Nusbaum C."/>
            <person name="Birren B."/>
        </authorList>
    </citation>
    <scope>NUCLEOTIDE SEQUENCE [LARGE SCALE GENOMIC DNA]</scope>
    <source>
        <strain evidence="2">9E7_DIV0242</strain>
    </source>
</reference>
<feature type="compositionally biased region" description="Basic and acidic residues" evidence="1">
    <location>
        <begin position="115"/>
        <end position="126"/>
    </location>
</feature>
<evidence type="ECO:0000256" key="1">
    <source>
        <dbReference type="SAM" id="MobiDB-lite"/>
    </source>
</evidence>
<evidence type="ECO:0000313" key="2">
    <source>
        <dbReference type="EMBL" id="OTP12820.1"/>
    </source>
</evidence>
<accession>A0A242K2K5</accession>
<dbReference type="InterPro" id="IPR016787">
    <property type="entry name" value="UCP021328"/>
</dbReference>
<dbReference type="Proteomes" id="UP000195141">
    <property type="component" value="Chromosome"/>
</dbReference>
<proteinExistence type="predicted"/>
<dbReference type="EMBL" id="NGMM01000006">
    <property type="protein sequence ID" value="OTP12820.1"/>
    <property type="molecule type" value="Genomic_DNA"/>
</dbReference>
<dbReference type="AlphaFoldDB" id="A0A242K2K5"/>
<reference evidence="3" key="3">
    <citation type="submission" date="2024-03" db="EMBL/GenBank/DDBJ databases">
        <title>The Genome Sequence of Enterococcus sp. DIV0242b.</title>
        <authorList>
            <consortium name="The Broad Institute Genomics Platform"/>
            <consortium name="The Broad Institute Microbial Omics Core"/>
            <consortium name="The Broad Institute Genomic Center for Infectious Diseases"/>
            <person name="Earl A."/>
            <person name="Manson A."/>
            <person name="Gilmore M."/>
            <person name="Schwartman J."/>
            <person name="Shea T."/>
            <person name="Abouelleil A."/>
            <person name="Cao P."/>
            <person name="Chapman S."/>
            <person name="Cusick C."/>
            <person name="Young S."/>
            <person name="Neafsey D."/>
            <person name="Nusbaum C."/>
            <person name="Birren B."/>
        </authorList>
    </citation>
    <scope>NUCLEOTIDE SEQUENCE</scope>
    <source>
        <strain evidence="3">9E7_DIV0242</strain>
    </source>
</reference>
<dbReference type="PIRSF" id="PIRSF021328">
    <property type="entry name" value="UCP021328"/>
    <property type="match status" value="1"/>
</dbReference>
<dbReference type="RefSeq" id="WP_086350397.1">
    <property type="nucleotide sequence ID" value="NZ_CP147247.1"/>
</dbReference>
<dbReference type="EMBL" id="CP147247">
    <property type="protein sequence ID" value="WYJ89722.1"/>
    <property type="molecule type" value="Genomic_DNA"/>
</dbReference>
<organism evidence="2">
    <name type="scientific">Candidatus Enterococcus clewellii</name>
    <dbReference type="NCBI Taxonomy" id="1834193"/>
    <lineage>
        <taxon>Bacteria</taxon>
        <taxon>Bacillati</taxon>
        <taxon>Bacillota</taxon>
        <taxon>Bacilli</taxon>
        <taxon>Lactobacillales</taxon>
        <taxon>Enterococcaceae</taxon>
        <taxon>Enterococcus</taxon>
    </lineage>
</organism>
<dbReference type="OrthoDB" id="4570726at2"/>
<dbReference type="Pfam" id="PF11208">
    <property type="entry name" value="DUF2992"/>
    <property type="match status" value="1"/>
</dbReference>
<feature type="compositionally biased region" description="Basic residues" evidence="1">
    <location>
        <begin position="127"/>
        <end position="138"/>
    </location>
</feature>
<evidence type="ECO:0000313" key="3">
    <source>
        <dbReference type="EMBL" id="WYJ89722.1"/>
    </source>
</evidence>
<reference evidence="3" key="2">
    <citation type="submission" date="2017-05" db="EMBL/GenBank/DDBJ databases">
        <authorList>
            <consortium name="The Broad Institute Genomics Platform"/>
            <consortium name="The Broad Institute Genomic Center for Infectious Diseases"/>
            <person name="Earl A."/>
            <person name="Manson A."/>
            <person name="Schwartman J."/>
            <person name="Gilmore M."/>
            <person name="Abouelleil A."/>
            <person name="Cao P."/>
            <person name="Chapman S."/>
            <person name="Cusick C."/>
            <person name="Shea T."/>
            <person name="Young S."/>
            <person name="Neafsey D."/>
            <person name="Nusbaum C."/>
            <person name="Birren B."/>
        </authorList>
    </citation>
    <scope>NUCLEOTIDE SEQUENCE</scope>
    <source>
        <strain evidence="3">9E7_DIV0242</strain>
    </source>
</reference>
<gene>
    <name evidence="3" type="ORF">A5888_001445</name>
    <name evidence="2" type="ORF">A5888_003399</name>
</gene>
<evidence type="ECO:0008006" key="5">
    <source>
        <dbReference type="Google" id="ProtNLM"/>
    </source>
</evidence>